<organism evidence="3">
    <name type="scientific">Mycoplasmopsis gallinacea</name>
    <dbReference type="NCBI Taxonomy" id="29556"/>
    <lineage>
        <taxon>Bacteria</taxon>
        <taxon>Bacillati</taxon>
        <taxon>Mycoplasmatota</taxon>
        <taxon>Mycoplasmoidales</taxon>
        <taxon>Metamycoplasmataceae</taxon>
        <taxon>Mycoplasmopsis</taxon>
    </lineage>
</organism>
<accession>A0A0D5ZK63</accession>
<proteinExistence type="predicted"/>
<evidence type="ECO:0000313" key="2">
    <source>
        <dbReference type="EMBL" id="AKA50186.1"/>
    </source>
</evidence>
<keyword evidence="1" id="KW-1133">Transmembrane helix</keyword>
<evidence type="ECO:0000313" key="3">
    <source>
        <dbReference type="Proteomes" id="UP000032722"/>
    </source>
</evidence>
<sequence>MDIEKTKKLLKFLLFSLLLISLALIGVSIWGFVSWVLEAALIPIIIILALVISFQNIYYKAQLQGIKLFEKDQSNAN</sequence>
<dbReference type="EMBL" id="CP011021">
    <property type="protein sequence ID" value="AKA50186.1"/>
    <property type="molecule type" value="Genomic_DNA"/>
</dbReference>
<gene>
    <name evidence="2" type="ORF">VO56_02995</name>
</gene>
<dbReference type="HOGENOM" id="CLU_2634302_0_0_14"/>
<dbReference type="PATRIC" id="fig|29556.3.peg.591"/>
<keyword evidence="1" id="KW-0472">Membrane</keyword>
<protein>
    <submittedName>
        <fullName evidence="2">Uncharacterized protein</fullName>
    </submittedName>
</protein>
<dbReference type="Proteomes" id="UP000032722">
    <property type="component" value="Chromosome"/>
</dbReference>
<dbReference type="KEGG" id="mgb:VO56_02995"/>
<name>A0A0D5ZK63_9BACT</name>
<evidence type="ECO:0000256" key="1">
    <source>
        <dbReference type="SAM" id="Phobius"/>
    </source>
</evidence>
<reference evidence="2 3" key="1">
    <citation type="journal article" date="2015" name="Genome Announc.">
        <title>Complete Genome Sequence of Mycoplasma meleagridis, a Possible Emerging Pathogen in Chickens.</title>
        <authorList>
            <person name="Abolnik C."/>
        </authorList>
    </citation>
    <scope>NUCLEOTIDE SEQUENCE [LARGE SCALE GENOMIC DNA]</scope>
    <source>
        <strain evidence="2 3">B2096 8B</strain>
    </source>
</reference>
<dbReference type="AlphaFoldDB" id="A0A0D5ZK63"/>
<feature type="transmembrane region" description="Helical" evidence="1">
    <location>
        <begin position="39"/>
        <end position="59"/>
    </location>
</feature>
<keyword evidence="1" id="KW-0812">Transmembrane</keyword>
<feature type="transmembrane region" description="Helical" evidence="1">
    <location>
        <begin position="12"/>
        <end position="33"/>
    </location>
</feature>